<dbReference type="PANTHER" id="PTHR30582:SF24">
    <property type="entry name" value="L,D-TRANSPEPTIDASE ERFK_SRFK-RELATED"/>
    <property type="match status" value="1"/>
</dbReference>
<keyword evidence="12" id="KW-1185">Reference proteome</keyword>
<dbReference type="InterPro" id="IPR038063">
    <property type="entry name" value="Transpep_catalytic_dom"/>
</dbReference>
<evidence type="ECO:0000256" key="6">
    <source>
        <dbReference type="ARBA" id="ARBA00022960"/>
    </source>
</evidence>
<evidence type="ECO:0000256" key="4">
    <source>
        <dbReference type="ARBA" id="ARBA00022679"/>
    </source>
</evidence>
<dbReference type="GO" id="GO:0071972">
    <property type="term" value="F:peptidoglycan L,D-transpeptidase activity"/>
    <property type="evidence" value="ECO:0007669"/>
    <property type="project" value="TreeGrafter"/>
</dbReference>
<feature type="domain" description="L,D-TPase catalytic" evidence="10">
    <location>
        <begin position="52"/>
        <end position="190"/>
    </location>
</feature>
<evidence type="ECO:0000256" key="5">
    <source>
        <dbReference type="ARBA" id="ARBA00022801"/>
    </source>
</evidence>
<evidence type="ECO:0000256" key="7">
    <source>
        <dbReference type="ARBA" id="ARBA00022984"/>
    </source>
</evidence>
<feature type="active site" description="Proton donor/acceptor" evidence="9">
    <location>
        <position position="150"/>
    </location>
</feature>
<keyword evidence="4" id="KW-0808">Transferase</keyword>
<dbReference type="UniPathway" id="UPA00219"/>
<dbReference type="InterPro" id="IPR005490">
    <property type="entry name" value="LD_TPept_cat_dom"/>
</dbReference>
<comment type="caution">
    <text evidence="11">The sequence shown here is derived from an EMBL/GenBank/DDBJ whole genome shotgun (WGS) entry which is preliminary data.</text>
</comment>
<dbReference type="GO" id="GO:0071555">
    <property type="term" value="P:cell wall organization"/>
    <property type="evidence" value="ECO:0007669"/>
    <property type="project" value="UniProtKB-UniRule"/>
</dbReference>
<dbReference type="GO" id="GO:0018104">
    <property type="term" value="P:peptidoglycan-protein cross-linking"/>
    <property type="evidence" value="ECO:0007669"/>
    <property type="project" value="TreeGrafter"/>
</dbReference>
<proteinExistence type="inferred from homology"/>
<evidence type="ECO:0000256" key="9">
    <source>
        <dbReference type="PROSITE-ProRule" id="PRU01373"/>
    </source>
</evidence>
<keyword evidence="8 9" id="KW-0961">Cell wall biogenesis/degradation</keyword>
<dbReference type="Gene3D" id="2.40.440.10">
    <property type="entry name" value="L,D-transpeptidase catalytic domain-like"/>
    <property type="match status" value="1"/>
</dbReference>
<dbReference type="GO" id="GO:0016757">
    <property type="term" value="F:glycosyltransferase activity"/>
    <property type="evidence" value="ECO:0007669"/>
    <property type="project" value="UniProtKB-KW"/>
</dbReference>
<dbReference type="CDD" id="cd16913">
    <property type="entry name" value="YkuD_like"/>
    <property type="match status" value="1"/>
</dbReference>
<dbReference type="PROSITE" id="PS52029">
    <property type="entry name" value="LD_TPASE"/>
    <property type="match status" value="1"/>
</dbReference>
<evidence type="ECO:0000313" key="11">
    <source>
        <dbReference type="EMBL" id="TNC67217.1"/>
    </source>
</evidence>
<organism evidence="11 12">
    <name type="scientific">Rubellimicrobium roseum</name>
    <dbReference type="NCBI Taxonomy" id="687525"/>
    <lineage>
        <taxon>Bacteria</taxon>
        <taxon>Pseudomonadati</taxon>
        <taxon>Pseudomonadota</taxon>
        <taxon>Alphaproteobacteria</taxon>
        <taxon>Rhodobacterales</taxon>
        <taxon>Roseobacteraceae</taxon>
        <taxon>Rubellimicrobium</taxon>
    </lineage>
</organism>
<gene>
    <name evidence="11" type="ORF">FHG71_15760</name>
</gene>
<dbReference type="AlphaFoldDB" id="A0A5C4N9Q8"/>
<dbReference type="InterPro" id="IPR050979">
    <property type="entry name" value="LD-transpeptidase"/>
</dbReference>
<keyword evidence="7 9" id="KW-0573">Peptidoglycan synthesis</keyword>
<name>A0A5C4N9Q8_9RHOB</name>
<accession>A0A5C4N9Q8</accession>
<dbReference type="OrthoDB" id="9795305at2"/>
<evidence type="ECO:0000256" key="2">
    <source>
        <dbReference type="ARBA" id="ARBA00005992"/>
    </source>
</evidence>
<protein>
    <submittedName>
        <fullName evidence="11">L,D-transpeptidase</fullName>
    </submittedName>
</protein>
<dbReference type="RefSeq" id="WP_139082660.1">
    <property type="nucleotide sequence ID" value="NZ_VDFV01000029.1"/>
</dbReference>
<dbReference type="GO" id="GO:0005576">
    <property type="term" value="C:extracellular region"/>
    <property type="evidence" value="ECO:0007669"/>
    <property type="project" value="TreeGrafter"/>
</dbReference>
<dbReference type="Pfam" id="PF03734">
    <property type="entry name" value="YkuD"/>
    <property type="match status" value="1"/>
</dbReference>
<evidence type="ECO:0000259" key="10">
    <source>
        <dbReference type="PROSITE" id="PS52029"/>
    </source>
</evidence>
<dbReference type="Proteomes" id="UP000305709">
    <property type="component" value="Unassembled WGS sequence"/>
</dbReference>
<comment type="similarity">
    <text evidence="2">Belongs to the YkuD family.</text>
</comment>
<keyword evidence="6 9" id="KW-0133">Cell shape</keyword>
<sequence>MLSRRQLLLSGLATLSVAATGGEAHEGSEAMEVLPPVLMPRIVPVQAGLPPGEIHVDPNRFALYWTLSDQMAVRYACGIGRPGLYEPGVFYVGAKKEWPSWTPTPDMIAREPEHYAQYADGMPGGPDNPLGARALYLFTPERGDTFLRIHGTNAPETIATAVSNGCARLVNAQIMELYHVVPLGTRVVLYPPSEPLLPS</sequence>
<dbReference type="EMBL" id="VDFV01000029">
    <property type="protein sequence ID" value="TNC67217.1"/>
    <property type="molecule type" value="Genomic_DNA"/>
</dbReference>
<dbReference type="GO" id="GO:0008360">
    <property type="term" value="P:regulation of cell shape"/>
    <property type="evidence" value="ECO:0007669"/>
    <property type="project" value="UniProtKB-UniRule"/>
</dbReference>
<keyword evidence="5" id="KW-0378">Hydrolase</keyword>
<evidence type="ECO:0000256" key="3">
    <source>
        <dbReference type="ARBA" id="ARBA00022676"/>
    </source>
</evidence>
<evidence type="ECO:0000256" key="8">
    <source>
        <dbReference type="ARBA" id="ARBA00023316"/>
    </source>
</evidence>
<evidence type="ECO:0000256" key="1">
    <source>
        <dbReference type="ARBA" id="ARBA00004752"/>
    </source>
</evidence>
<dbReference type="SUPFAM" id="SSF141523">
    <property type="entry name" value="L,D-transpeptidase catalytic domain-like"/>
    <property type="match status" value="1"/>
</dbReference>
<dbReference type="PANTHER" id="PTHR30582">
    <property type="entry name" value="L,D-TRANSPEPTIDASE"/>
    <property type="match status" value="1"/>
</dbReference>
<reference evidence="11 12" key="1">
    <citation type="submission" date="2019-06" db="EMBL/GenBank/DDBJ databases">
        <authorList>
            <person name="Jiang L."/>
        </authorList>
    </citation>
    <scope>NUCLEOTIDE SEQUENCE [LARGE SCALE GENOMIC DNA]</scope>
    <source>
        <strain evidence="11 12">YIM 48858</strain>
    </source>
</reference>
<feature type="active site" description="Nucleophile" evidence="9">
    <location>
        <position position="166"/>
    </location>
</feature>
<evidence type="ECO:0000313" key="12">
    <source>
        <dbReference type="Proteomes" id="UP000305709"/>
    </source>
</evidence>
<keyword evidence="3" id="KW-0328">Glycosyltransferase</keyword>
<comment type="pathway">
    <text evidence="1 9">Cell wall biogenesis; peptidoglycan biosynthesis.</text>
</comment>